<evidence type="ECO:0000313" key="1">
    <source>
        <dbReference type="EMBL" id="MFC0048014.1"/>
    </source>
</evidence>
<keyword evidence="2" id="KW-1185">Reference proteome</keyword>
<evidence type="ECO:0000313" key="2">
    <source>
        <dbReference type="Proteomes" id="UP001589813"/>
    </source>
</evidence>
<dbReference type="InterPro" id="IPR027417">
    <property type="entry name" value="P-loop_NTPase"/>
</dbReference>
<dbReference type="SUPFAM" id="SSF52540">
    <property type="entry name" value="P-loop containing nucleoside triphosphate hydrolases"/>
    <property type="match status" value="1"/>
</dbReference>
<dbReference type="NCBIfam" id="NF033429">
    <property type="entry name" value="ImuA_translesion"/>
    <property type="match status" value="1"/>
</dbReference>
<name>A0ABV6BAV9_9GAMM</name>
<dbReference type="InterPro" id="IPR017166">
    <property type="entry name" value="UCP037290"/>
</dbReference>
<dbReference type="RefSeq" id="WP_377241801.1">
    <property type="nucleotide sequence ID" value="NZ_JBHLXP010000001.1"/>
</dbReference>
<dbReference type="Gene3D" id="3.40.50.300">
    <property type="entry name" value="P-loop containing nucleotide triphosphate hydrolases"/>
    <property type="match status" value="1"/>
</dbReference>
<sequence length="230" mass="25246">MQLSDLKQQGHIWCLNDAPPAQQALAPTGFAELDLLLGGGWPTQQVIELRTAFGIGEFRLLLPYLQQQARLGKLQAYINTPAQLHAPFLSSQGLPLWQLLDVRAQDRDALWAAEQCLKSGCCSTVLLWQHALDIARLKRLQLAAAEGQAELFLLRPAGQAQLSLPVGLSLALSPADQGIEVRVLKRRGGWPGARQLVNFSARWPRLIKQHVQRPAQYGPAPVHDTAAVAI</sequence>
<gene>
    <name evidence="1" type="primary">imuA</name>
    <name evidence="1" type="ORF">ACFFJP_06905</name>
</gene>
<dbReference type="EMBL" id="JBHLXP010000001">
    <property type="protein sequence ID" value="MFC0048014.1"/>
    <property type="molecule type" value="Genomic_DNA"/>
</dbReference>
<dbReference type="InterPro" id="IPR047610">
    <property type="entry name" value="ImuA_translesion"/>
</dbReference>
<organism evidence="1 2">
    <name type="scientific">Rheinheimera tilapiae</name>
    <dbReference type="NCBI Taxonomy" id="875043"/>
    <lineage>
        <taxon>Bacteria</taxon>
        <taxon>Pseudomonadati</taxon>
        <taxon>Pseudomonadota</taxon>
        <taxon>Gammaproteobacteria</taxon>
        <taxon>Chromatiales</taxon>
        <taxon>Chromatiaceae</taxon>
        <taxon>Rheinheimera</taxon>
    </lineage>
</organism>
<comment type="caution">
    <text evidence="1">The sequence shown here is derived from an EMBL/GenBank/DDBJ whole genome shotgun (WGS) entry which is preliminary data.</text>
</comment>
<proteinExistence type="predicted"/>
<reference evidence="1 2" key="1">
    <citation type="submission" date="2024-09" db="EMBL/GenBank/DDBJ databases">
        <authorList>
            <person name="Sun Q."/>
            <person name="Mori K."/>
        </authorList>
    </citation>
    <scope>NUCLEOTIDE SEQUENCE [LARGE SCALE GENOMIC DNA]</scope>
    <source>
        <strain evidence="1 2">KCTC 23315</strain>
    </source>
</reference>
<protein>
    <submittedName>
        <fullName evidence="1">Translesion DNA synthesis-associated protein ImuA</fullName>
    </submittedName>
</protein>
<accession>A0ABV6BAV9</accession>
<dbReference type="Proteomes" id="UP001589813">
    <property type="component" value="Unassembled WGS sequence"/>
</dbReference>
<dbReference type="PIRSF" id="PIRSF037290">
    <property type="entry name" value="UCP037290"/>
    <property type="match status" value="1"/>
</dbReference>